<evidence type="ECO:0000256" key="1">
    <source>
        <dbReference type="SAM" id="MobiDB-lite"/>
    </source>
</evidence>
<keyword evidence="4" id="KW-1185">Reference proteome</keyword>
<feature type="signal peptide" evidence="2">
    <location>
        <begin position="1"/>
        <end position="24"/>
    </location>
</feature>
<dbReference type="EMBL" id="BSTI01000003">
    <property type="protein sequence ID" value="GLY64763.1"/>
    <property type="molecule type" value="Genomic_DNA"/>
</dbReference>
<evidence type="ECO:0000256" key="2">
    <source>
        <dbReference type="SAM" id="SignalP"/>
    </source>
</evidence>
<dbReference type="Pfam" id="PF07485">
    <property type="entry name" value="DUF1529"/>
    <property type="match status" value="2"/>
</dbReference>
<gene>
    <name evidence="3" type="primary">lppY</name>
    <name evidence="3" type="ORF">Atai01_13820</name>
</gene>
<evidence type="ECO:0000313" key="4">
    <source>
        <dbReference type="Proteomes" id="UP001165136"/>
    </source>
</evidence>
<evidence type="ECO:0008006" key="5">
    <source>
        <dbReference type="Google" id="ProtNLM"/>
    </source>
</evidence>
<feature type="region of interest" description="Disordered" evidence="1">
    <location>
        <begin position="32"/>
        <end position="53"/>
    </location>
</feature>
<reference evidence="3" key="1">
    <citation type="submission" date="2023-03" db="EMBL/GenBank/DDBJ databases">
        <title>Amycolatopsis taiwanensis NBRC 103393.</title>
        <authorList>
            <person name="Ichikawa N."/>
            <person name="Sato H."/>
            <person name="Tonouchi N."/>
        </authorList>
    </citation>
    <scope>NUCLEOTIDE SEQUENCE</scope>
    <source>
        <strain evidence="3">NBRC 103393</strain>
    </source>
</reference>
<dbReference type="Proteomes" id="UP001165136">
    <property type="component" value="Unassembled WGS sequence"/>
</dbReference>
<sequence length="326" mass="33577">MLFTCTTAGIRRAAVAVASVAALAALTSCGGPTPAPGGGGTDQGQRQPLRTKQTDWTPVTDTLGRTGAFGDGNTVYRVSLPRSDLHVTTGGVAIKPGLALGGYAAFARYPDGVMLMGDLVVTEAELPHVTAALQAHGIPQTAVHKHLLEQTPPVWWTHIDAMADDPIPLAQGLKAALDATAIPPATPSPAQQPPMDLNTAGIDKALGRTGSAEGGIYKFTIARTDTITADGHVLPPTFGTTAGVNFQPLGGGKAAINGDIIMTAPEVQKVIQALSAGGIALVEVHNHMLTDQPRLFFAHFWATGDGVALATALRPALDATNLQPPH</sequence>
<proteinExistence type="predicted"/>
<comment type="caution">
    <text evidence="3">The sequence shown here is derived from an EMBL/GenBank/DDBJ whole genome shotgun (WGS) entry which is preliminary data.</text>
</comment>
<name>A0A9W6VBB4_9PSEU</name>
<evidence type="ECO:0000313" key="3">
    <source>
        <dbReference type="EMBL" id="GLY64763.1"/>
    </source>
</evidence>
<feature type="chain" id="PRO_5040916879" description="Peptidase M23" evidence="2">
    <location>
        <begin position="25"/>
        <end position="326"/>
    </location>
</feature>
<dbReference type="InterPro" id="IPR011094">
    <property type="entry name" value="Uncharacterised_LppY/LpqO"/>
</dbReference>
<accession>A0A9W6VBB4</accession>
<protein>
    <recommendedName>
        <fullName evidence="5">Peptidase M23</fullName>
    </recommendedName>
</protein>
<organism evidence="3 4">
    <name type="scientific">Amycolatopsis taiwanensis</name>
    <dbReference type="NCBI Taxonomy" id="342230"/>
    <lineage>
        <taxon>Bacteria</taxon>
        <taxon>Bacillati</taxon>
        <taxon>Actinomycetota</taxon>
        <taxon>Actinomycetes</taxon>
        <taxon>Pseudonocardiales</taxon>
        <taxon>Pseudonocardiaceae</taxon>
        <taxon>Amycolatopsis</taxon>
    </lineage>
</organism>
<keyword evidence="2" id="KW-0732">Signal</keyword>
<dbReference type="AlphaFoldDB" id="A0A9W6VBB4"/>